<gene>
    <name evidence="1" type="ORF">C6Y40_12210</name>
</gene>
<accession>A0A2S9V9Z2</accession>
<comment type="caution">
    <text evidence="1">The sequence shown here is derived from an EMBL/GenBank/DDBJ whole genome shotgun (WGS) entry which is preliminary data.</text>
</comment>
<protein>
    <submittedName>
        <fullName evidence="1">Uncharacterized protein</fullName>
    </submittedName>
</protein>
<dbReference type="EMBL" id="PVNP01000126">
    <property type="protein sequence ID" value="PRO73290.1"/>
    <property type="molecule type" value="Genomic_DNA"/>
</dbReference>
<dbReference type="AlphaFoldDB" id="A0A2S9V9Z2"/>
<sequence>MVEHKCDKLPKGAFVYKAQVSSSSVLAWRLHLIREATEEDLEENHYLNEVGEDIWTVLAEISFCPYCGDDLYDGQFNEANGDFVLYDSSGYKMKKC</sequence>
<dbReference type="Proteomes" id="UP000238949">
    <property type="component" value="Unassembled WGS sequence"/>
</dbReference>
<evidence type="ECO:0000313" key="2">
    <source>
        <dbReference type="Proteomes" id="UP000238949"/>
    </source>
</evidence>
<dbReference type="RefSeq" id="WP_146129561.1">
    <property type="nucleotide sequence ID" value="NZ_PVNP01000126.1"/>
</dbReference>
<keyword evidence="2" id="KW-1185">Reference proteome</keyword>
<evidence type="ECO:0000313" key="1">
    <source>
        <dbReference type="EMBL" id="PRO73290.1"/>
    </source>
</evidence>
<reference evidence="2" key="1">
    <citation type="journal article" date="2020" name="Int. J. Syst. Evol. Microbiol.">
        <title>Alteromonas alba sp. nov., a marine bacterium isolated from the seawater of the West Pacific Ocean.</title>
        <authorList>
            <person name="Sun C."/>
            <person name="Wu Y.-H."/>
            <person name="Xamxidin M."/>
            <person name="Cheng H."/>
            <person name="Xu X.-W."/>
        </authorList>
    </citation>
    <scope>NUCLEOTIDE SEQUENCE [LARGE SCALE GENOMIC DNA]</scope>
    <source>
        <strain evidence="2">190</strain>
    </source>
</reference>
<dbReference type="OrthoDB" id="5880389at2"/>
<organism evidence="1 2">
    <name type="scientific">Alteromonas alba</name>
    <dbReference type="NCBI Taxonomy" id="2079529"/>
    <lineage>
        <taxon>Bacteria</taxon>
        <taxon>Pseudomonadati</taxon>
        <taxon>Pseudomonadota</taxon>
        <taxon>Gammaproteobacteria</taxon>
        <taxon>Alteromonadales</taxon>
        <taxon>Alteromonadaceae</taxon>
        <taxon>Alteromonas/Salinimonas group</taxon>
        <taxon>Alteromonas</taxon>
    </lineage>
</organism>
<proteinExistence type="predicted"/>
<name>A0A2S9V9Z2_9ALTE</name>